<keyword evidence="4" id="KW-1185">Reference proteome</keyword>
<dbReference type="KEGG" id="bgoe:IFJ75_03290"/>
<evidence type="ECO:0000313" key="3">
    <source>
        <dbReference type="EMBL" id="QTC91958.1"/>
    </source>
</evidence>
<keyword evidence="2" id="KW-1133">Transmembrane helix</keyword>
<feature type="transmembrane region" description="Helical" evidence="2">
    <location>
        <begin position="227"/>
        <end position="246"/>
    </location>
</feature>
<gene>
    <name evidence="3" type="ORF">IFJ75_03290</name>
</gene>
<evidence type="ECO:0000313" key="4">
    <source>
        <dbReference type="Proteomes" id="UP000663918"/>
    </source>
</evidence>
<reference evidence="3" key="1">
    <citation type="submission" date="2020-09" db="EMBL/GenBank/DDBJ databases">
        <title>Brevundimonas sp. LVF2 isolated from a puddle in Goettingen, Germany.</title>
        <authorList>
            <person name="Friedrich I."/>
            <person name="Klassen A."/>
            <person name="Hannes N."/>
            <person name="Schneider D."/>
            <person name="Hertel R."/>
            <person name="Daniel R."/>
        </authorList>
    </citation>
    <scope>NUCLEOTIDE SEQUENCE</scope>
    <source>
        <strain evidence="3">LVF2</strain>
    </source>
</reference>
<organism evidence="3 4">
    <name type="scientific">Brevundimonas goettingensis</name>
    <dbReference type="NCBI Taxonomy" id="2774190"/>
    <lineage>
        <taxon>Bacteria</taxon>
        <taxon>Pseudomonadati</taxon>
        <taxon>Pseudomonadota</taxon>
        <taxon>Alphaproteobacteria</taxon>
        <taxon>Caulobacterales</taxon>
        <taxon>Caulobacteraceae</taxon>
        <taxon>Brevundimonas</taxon>
    </lineage>
</organism>
<protein>
    <submittedName>
        <fullName evidence="3">DUF4173 domain-containing protein</fullName>
    </submittedName>
</protein>
<feature type="transmembrane region" description="Helical" evidence="2">
    <location>
        <begin position="275"/>
        <end position="293"/>
    </location>
</feature>
<evidence type="ECO:0000256" key="2">
    <source>
        <dbReference type="SAM" id="Phobius"/>
    </source>
</evidence>
<keyword evidence="2" id="KW-0472">Membrane</keyword>
<dbReference type="InterPro" id="IPR025291">
    <property type="entry name" value="DUF4153"/>
</dbReference>
<dbReference type="Proteomes" id="UP000663918">
    <property type="component" value="Chromosome"/>
</dbReference>
<feature type="transmembrane region" description="Helical" evidence="2">
    <location>
        <begin position="111"/>
        <end position="127"/>
    </location>
</feature>
<feature type="compositionally biased region" description="Pro residues" evidence="1">
    <location>
        <begin position="499"/>
        <end position="510"/>
    </location>
</feature>
<dbReference type="RefSeq" id="WP_207871232.1">
    <property type="nucleotide sequence ID" value="NZ_CP062222.1"/>
</dbReference>
<dbReference type="Pfam" id="PF13687">
    <property type="entry name" value="DUF4153"/>
    <property type="match status" value="1"/>
</dbReference>
<accession>A0A975GWK6</accession>
<proteinExistence type="predicted"/>
<sequence length="539" mass="58201">MTSIRATLAIKAAFAGALIVLADRLFFAHRPGTTVGVFALIWLVGLGLTRPGLFREVRAVLAMGAAALLALGMIDRPSLLLWGLYALTMTVAVLSARVARGETAWRWVQKLVVHGAVSLFGPLLDLVRRSQIRAKRRLARAGSLMRVVALIAVPLFGGLAFLGLFAAANPLISDALARFRPPALSPETVVRVLFSSLVGVAAWSSLRPRWRRKLLPALPMDQRPIPGISTASVTLSLIVFNLLFALQNGLDLAFLWSGAPLPEGVTLADYAHRGAYPLILTALLAGAFVLTALRPGSETATRPLVRRLVMVWVAQNMLLVASSLLRTFDYVEVFSLTRVRLAAMIWMVLVAVGLLLICWRLIRNRSADWLVKANLATALGVLAAVGVVNLGPATAVWNVRHAAEVDGKGAALDLCYLDRLGPAALVSLAELERANPSSAFRTRVAAVRWRAQQTTMARQSHWRGWTWRDARRLAKAQSLVGWEKPDLGPLPRDCDGRPILPPPPVAPPPVAYQAPPVITTTPARTQSPTTAPLTSNAGH</sequence>
<feature type="transmembrane region" description="Helical" evidence="2">
    <location>
        <begin position="147"/>
        <end position="168"/>
    </location>
</feature>
<feature type="transmembrane region" description="Helical" evidence="2">
    <location>
        <begin position="79"/>
        <end position="99"/>
    </location>
</feature>
<feature type="transmembrane region" description="Helical" evidence="2">
    <location>
        <begin position="369"/>
        <end position="391"/>
    </location>
</feature>
<feature type="transmembrane region" description="Helical" evidence="2">
    <location>
        <begin position="34"/>
        <end position="51"/>
    </location>
</feature>
<feature type="transmembrane region" description="Helical" evidence="2">
    <location>
        <begin position="188"/>
        <end position="206"/>
    </location>
</feature>
<dbReference type="AlphaFoldDB" id="A0A975GWK6"/>
<feature type="transmembrane region" description="Helical" evidence="2">
    <location>
        <begin position="6"/>
        <end position="27"/>
    </location>
</feature>
<evidence type="ECO:0000256" key="1">
    <source>
        <dbReference type="SAM" id="MobiDB-lite"/>
    </source>
</evidence>
<feature type="transmembrane region" description="Helical" evidence="2">
    <location>
        <begin position="305"/>
        <end position="324"/>
    </location>
</feature>
<feature type="transmembrane region" description="Helical" evidence="2">
    <location>
        <begin position="344"/>
        <end position="362"/>
    </location>
</feature>
<feature type="compositionally biased region" description="Low complexity" evidence="1">
    <location>
        <begin position="511"/>
        <end position="532"/>
    </location>
</feature>
<feature type="region of interest" description="Disordered" evidence="1">
    <location>
        <begin position="496"/>
        <end position="539"/>
    </location>
</feature>
<name>A0A975GWK6_9CAUL</name>
<dbReference type="EMBL" id="CP062222">
    <property type="protein sequence ID" value="QTC91958.1"/>
    <property type="molecule type" value="Genomic_DNA"/>
</dbReference>
<keyword evidence="2" id="KW-0812">Transmembrane</keyword>